<evidence type="ECO:0000313" key="7">
    <source>
        <dbReference type="EMBL" id="RZU53937.1"/>
    </source>
</evidence>
<keyword evidence="1" id="KW-0001">2Fe-2S</keyword>
<dbReference type="GO" id="GO:0005737">
    <property type="term" value="C:cytoplasm"/>
    <property type="evidence" value="ECO:0007669"/>
    <property type="project" value="UniProtKB-ARBA"/>
</dbReference>
<sequence length="112" mass="12056">MSGVRPPILRHDPPLAASHPARQSTFAGRRYGHCTGMDDLASVTACEDGPLLLRGAFTLLTQDGEVIDPGRRTVALCRCGRSAIKPFCDGTHKAVGFQAPSAPTSERPWERD</sequence>
<keyword evidence="2" id="KW-0479">Metal-binding</keyword>
<dbReference type="EMBL" id="SHKY01000001">
    <property type="protein sequence ID" value="RZU53937.1"/>
    <property type="molecule type" value="Genomic_DNA"/>
</dbReference>
<keyword evidence="4" id="KW-0411">Iron-sulfur</keyword>
<evidence type="ECO:0000313" key="8">
    <source>
        <dbReference type="Proteomes" id="UP000292564"/>
    </source>
</evidence>
<name>A0A4Q7ZRZ8_9ACTN</name>
<evidence type="ECO:0000256" key="5">
    <source>
        <dbReference type="SAM" id="MobiDB-lite"/>
    </source>
</evidence>
<evidence type="ECO:0000256" key="2">
    <source>
        <dbReference type="ARBA" id="ARBA00022723"/>
    </source>
</evidence>
<protein>
    <submittedName>
        <fullName evidence="7">CDGSH-type Zn-finger protein</fullName>
    </submittedName>
</protein>
<dbReference type="GO" id="GO:0051537">
    <property type="term" value="F:2 iron, 2 sulfur cluster binding"/>
    <property type="evidence" value="ECO:0007669"/>
    <property type="project" value="UniProtKB-KW"/>
</dbReference>
<comment type="caution">
    <text evidence="7">The sequence shown here is derived from an EMBL/GenBank/DDBJ whole genome shotgun (WGS) entry which is preliminary data.</text>
</comment>
<evidence type="ECO:0000256" key="4">
    <source>
        <dbReference type="ARBA" id="ARBA00023014"/>
    </source>
</evidence>
<dbReference type="InterPro" id="IPR042216">
    <property type="entry name" value="MitoNEET_CISD"/>
</dbReference>
<evidence type="ECO:0000259" key="6">
    <source>
        <dbReference type="SMART" id="SM00704"/>
    </source>
</evidence>
<gene>
    <name evidence="7" type="ORF">EV385_5873</name>
</gene>
<dbReference type="SMART" id="SM00704">
    <property type="entry name" value="ZnF_CDGSH"/>
    <property type="match status" value="1"/>
</dbReference>
<dbReference type="Pfam" id="PF09360">
    <property type="entry name" value="zf-CDGSH"/>
    <property type="match status" value="1"/>
</dbReference>
<accession>A0A4Q7ZRZ8</accession>
<dbReference type="Gene3D" id="3.40.5.90">
    <property type="entry name" value="CDGSH iron-sulfur domain, mitoNEET-type"/>
    <property type="match status" value="1"/>
</dbReference>
<dbReference type="AlphaFoldDB" id="A0A4Q7ZRZ8"/>
<feature type="domain" description="Iron-binding zinc finger CDGSH type" evidence="6">
    <location>
        <begin position="54"/>
        <end position="98"/>
    </location>
</feature>
<dbReference type="Proteomes" id="UP000292564">
    <property type="component" value="Unassembled WGS sequence"/>
</dbReference>
<organism evidence="7 8">
    <name type="scientific">Krasilnikovia cinnamomea</name>
    <dbReference type="NCBI Taxonomy" id="349313"/>
    <lineage>
        <taxon>Bacteria</taxon>
        <taxon>Bacillati</taxon>
        <taxon>Actinomycetota</taxon>
        <taxon>Actinomycetes</taxon>
        <taxon>Micromonosporales</taxon>
        <taxon>Micromonosporaceae</taxon>
        <taxon>Krasilnikovia</taxon>
    </lineage>
</organism>
<keyword evidence="3" id="KW-0408">Iron</keyword>
<dbReference type="GO" id="GO:0046872">
    <property type="term" value="F:metal ion binding"/>
    <property type="evidence" value="ECO:0007669"/>
    <property type="project" value="UniProtKB-KW"/>
</dbReference>
<feature type="region of interest" description="Disordered" evidence="5">
    <location>
        <begin position="1"/>
        <end position="21"/>
    </location>
</feature>
<keyword evidence="8" id="KW-1185">Reference proteome</keyword>
<evidence type="ECO:0000256" key="1">
    <source>
        <dbReference type="ARBA" id="ARBA00022714"/>
    </source>
</evidence>
<evidence type="ECO:0000256" key="3">
    <source>
        <dbReference type="ARBA" id="ARBA00023004"/>
    </source>
</evidence>
<dbReference type="InterPro" id="IPR018967">
    <property type="entry name" value="FeS-contain_CDGSH-typ"/>
</dbReference>
<reference evidence="7 8" key="1">
    <citation type="submission" date="2019-02" db="EMBL/GenBank/DDBJ databases">
        <title>Sequencing the genomes of 1000 actinobacteria strains.</title>
        <authorList>
            <person name="Klenk H.-P."/>
        </authorList>
    </citation>
    <scope>NUCLEOTIDE SEQUENCE [LARGE SCALE GENOMIC DNA]</scope>
    <source>
        <strain evidence="7 8">DSM 45162</strain>
    </source>
</reference>
<proteinExistence type="predicted"/>